<keyword evidence="4" id="KW-0813">Transport</keyword>
<evidence type="ECO:0000256" key="2">
    <source>
        <dbReference type="ARBA" id="ARBA00004170"/>
    </source>
</evidence>
<evidence type="ECO:0000256" key="5">
    <source>
        <dbReference type="ARBA" id="ARBA00022781"/>
    </source>
</evidence>
<protein>
    <recommendedName>
        <fullName evidence="12">ATP synthase gamma chain</fullName>
    </recommendedName>
</protein>
<dbReference type="GO" id="GO:0046933">
    <property type="term" value="F:proton-transporting ATP synthase activity, rotational mechanism"/>
    <property type="evidence" value="ECO:0007669"/>
    <property type="project" value="InterPro"/>
</dbReference>
<proteinExistence type="inferred from homology"/>
<keyword evidence="6" id="KW-0406">Ion transport</keyword>
<keyword evidence="5" id="KW-0375">Hydrogen ion transport</keyword>
<dbReference type="EMBL" id="LBYI01000007">
    <property type="protein sequence ID" value="KKR50743.1"/>
    <property type="molecule type" value="Genomic_DNA"/>
</dbReference>
<dbReference type="SUPFAM" id="SSF52943">
    <property type="entry name" value="ATP synthase (F1-ATPase), gamma subunit"/>
    <property type="match status" value="1"/>
</dbReference>
<evidence type="ECO:0000313" key="11">
    <source>
        <dbReference type="Proteomes" id="UP000034531"/>
    </source>
</evidence>
<comment type="similarity">
    <text evidence="3">Belongs to the ATPase gamma chain family.</text>
</comment>
<dbReference type="Pfam" id="PF00231">
    <property type="entry name" value="ATP-synt"/>
    <property type="match status" value="1"/>
</dbReference>
<organism evidence="10 11">
    <name type="scientific">Candidatus Curtissbacteria bacterium GW2011_GWA1_40_16</name>
    <dbReference type="NCBI Taxonomy" id="1618405"/>
    <lineage>
        <taxon>Bacteria</taxon>
        <taxon>Candidatus Curtissiibacteriota</taxon>
    </lineage>
</organism>
<reference evidence="10 11" key="1">
    <citation type="journal article" date="2015" name="Nature">
        <title>rRNA introns, odd ribosomes, and small enigmatic genomes across a large radiation of phyla.</title>
        <authorList>
            <person name="Brown C.T."/>
            <person name="Hug L.A."/>
            <person name="Thomas B.C."/>
            <person name="Sharon I."/>
            <person name="Castelle C.J."/>
            <person name="Singh A."/>
            <person name="Wilkins M.J."/>
            <person name="Williams K.H."/>
            <person name="Banfield J.F."/>
        </authorList>
    </citation>
    <scope>NUCLEOTIDE SEQUENCE [LARGE SCALE GENOMIC DNA]</scope>
</reference>
<accession>A0A0G0REA3</accession>
<dbReference type="AlphaFoldDB" id="A0A0G0REA3"/>
<evidence type="ECO:0000256" key="8">
    <source>
        <dbReference type="ARBA" id="ARBA00023196"/>
    </source>
</evidence>
<evidence type="ECO:0000256" key="1">
    <source>
        <dbReference type="ARBA" id="ARBA00003456"/>
    </source>
</evidence>
<dbReference type="InterPro" id="IPR035968">
    <property type="entry name" value="ATP_synth_F1_ATPase_gsu"/>
</dbReference>
<sequence>MTKAELKKFSEAVTTIKSITRVYEQAAARKMKMVKMEIEDIAEYLNEATNTYSSSKYAITEGEKPKVRQAVLASSFRKPTKKQILVLIASQTQYYGNLIPNLFKEFMAYYKKTGSDAIILGRIGKDLAEKNNLTAQNITYRDFDDASPAWNVVHEVSQQLADYTEIIVFYGEYKSVLTQEAKSSNLAEKIIVREVKEEKQYLFKPQPQLALSFLEKQMIGGGLLEKIYESQVAKYAARIKILEIGQVAEKISNAMDDLARGRRNFRKNSNNRKQMQLFTGSDLWQNEGLSDI</sequence>
<name>A0A0G0REA3_9BACT</name>
<keyword evidence="8" id="KW-0139">CF(1)</keyword>
<evidence type="ECO:0000256" key="9">
    <source>
        <dbReference type="ARBA" id="ARBA00023310"/>
    </source>
</evidence>
<evidence type="ECO:0000256" key="6">
    <source>
        <dbReference type="ARBA" id="ARBA00023065"/>
    </source>
</evidence>
<evidence type="ECO:0000313" key="10">
    <source>
        <dbReference type="EMBL" id="KKR50743.1"/>
    </source>
</evidence>
<gene>
    <name evidence="10" type="ORF">UT84_C0007G0014</name>
</gene>
<dbReference type="Proteomes" id="UP000034531">
    <property type="component" value="Unassembled WGS sequence"/>
</dbReference>
<dbReference type="Gene3D" id="3.40.1380.10">
    <property type="match status" value="1"/>
</dbReference>
<keyword evidence="7" id="KW-0472">Membrane</keyword>
<evidence type="ECO:0000256" key="3">
    <source>
        <dbReference type="ARBA" id="ARBA00007681"/>
    </source>
</evidence>
<comment type="function">
    <text evidence="1">Produces ATP from ADP in the presence of a proton gradient across the membrane. The gamma chain is believed to be important in regulating ATPase activity and the flow of protons through the CF(0) complex.</text>
</comment>
<comment type="caution">
    <text evidence="10">The sequence shown here is derived from an EMBL/GenBank/DDBJ whole genome shotgun (WGS) entry which is preliminary data.</text>
</comment>
<dbReference type="GO" id="GO:0045259">
    <property type="term" value="C:proton-transporting ATP synthase complex"/>
    <property type="evidence" value="ECO:0007669"/>
    <property type="project" value="UniProtKB-KW"/>
</dbReference>
<evidence type="ECO:0000256" key="7">
    <source>
        <dbReference type="ARBA" id="ARBA00023136"/>
    </source>
</evidence>
<keyword evidence="9" id="KW-0066">ATP synthesis</keyword>
<comment type="subcellular location">
    <subcellularLocation>
        <location evidence="2">Membrane</location>
        <topology evidence="2">Peripheral membrane protein</topology>
    </subcellularLocation>
</comment>
<evidence type="ECO:0000256" key="4">
    <source>
        <dbReference type="ARBA" id="ARBA00022448"/>
    </source>
</evidence>
<dbReference type="InterPro" id="IPR000131">
    <property type="entry name" value="ATP_synth_F1_gsu"/>
</dbReference>
<evidence type="ECO:0008006" key="12">
    <source>
        <dbReference type="Google" id="ProtNLM"/>
    </source>
</evidence>